<evidence type="ECO:0000256" key="1">
    <source>
        <dbReference type="ARBA" id="ARBA00004651"/>
    </source>
</evidence>
<evidence type="ECO:0000259" key="7">
    <source>
        <dbReference type="Pfam" id="PF11728"/>
    </source>
</evidence>
<feature type="transmembrane region" description="Helical" evidence="6">
    <location>
        <begin position="115"/>
        <end position="140"/>
    </location>
</feature>
<dbReference type="Pfam" id="PF11728">
    <property type="entry name" value="ArAE_1_C"/>
    <property type="match status" value="1"/>
</dbReference>
<keyword evidence="9" id="KW-1185">Reference proteome</keyword>
<dbReference type="PANTHER" id="PTHR40064">
    <property type="entry name" value="MEMBRANE PROTEIN-RELATED"/>
    <property type="match status" value="1"/>
</dbReference>
<keyword evidence="3 6" id="KW-0812">Transmembrane</keyword>
<dbReference type="RefSeq" id="WP_173224458.1">
    <property type="nucleotide sequence ID" value="NZ_CP048104.1"/>
</dbReference>
<keyword evidence="4 6" id="KW-1133">Transmembrane helix</keyword>
<dbReference type="PANTHER" id="PTHR40064:SF1">
    <property type="entry name" value="MEMBRANE PROTEIN"/>
    <property type="match status" value="1"/>
</dbReference>
<dbReference type="Proteomes" id="UP000503088">
    <property type="component" value="Chromosome"/>
</dbReference>
<organism evidence="8 9">
    <name type="scientific">Kroppenstedtia pulmonis</name>
    <dbReference type="NCBI Taxonomy" id="1380685"/>
    <lineage>
        <taxon>Bacteria</taxon>
        <taxon>Bacillati</taxon>
        <taxon>Bacillota</taxon>
        <taxon>Bacilli</taxon>
        <taxon>Bacillales</taxon>
        <taxon>Thermoactinomycetaceae</taxon>
        <taxon>Kroppenstedtia</taxon>
    </lineage>
</organism>
<accession>A0A7D4BH74</accession>
<feature type="domain" description="Putative aromatic acid exporter C-terminal" evidence="7">
    <location>
        <begin position="146"/>
        <end position="304"/>
    </location>
</feature>
<evidence type="ECO:0000256" key="2">
    <source>
        <dbReference type="ARBA" id="ARBA00022475"/>
    </source>
</evidence>
<dbReference type="Pfam" id="PF06081">
    <property type="entry name" value="ArAE_1"/>
    <property type="match status" value="1"/>
</dbReference>
<dbReference type="InterPro" id="IPR021062">
    <property type="entry name" value="ArAE_1_C"/>
</dbReference>
<sequence length="314" mass="36278">MKIGYRTVKTAIGTGLSVWIARQLDLEFYTMAGIITMLGIQPTLKRSVAVSAARFILGMIAVLTSTLLFEWFGYHVFTLTLFLLLFIPLTVRLGLLEGLVMSSVLVMHILTYEELTWSLFINEMVLILVGVSVALVFNLFMPDMGRRLEELRKQLNEEMRLVLLEIATGIRTGGKTGMKRVSHVEEQLRKVEEVTSFQVENQIWKRTKDDDPYLDVRKQQLYGLRRMKNILDSIRGKDPLGEQMAEWVENVAKDPAGSGHSVDRLEELALMYEGFLQEDLPKTREEFETRSALYHLLRELSHHVRWEMKLEEKR</sequence>
<dbReference type="AlphaFoldDB" id="A0A7D4BH74"/>
<evidence type="ECO:0000256" key="6">
    <source>
        <dbReference type="SAM" id="Phobius"/>
    </source>
</evidence>
<name>A0A7D4BH74_9BACL</name>
<dbReference type="Gene3D" id="1.20.120.940">
    <property type="entry name" value="Putative aromatic acid exporter, C-terminal domain"/>
    <property type="match status" value="1"/>
</dbReference>
<dbReference type="InterPro" id="IPR038323">
    <property type="entry name" value="ArAE_1_C_sf"/>
</dbReference>
<evidence type="ECO:0000256" key="3">
    <source>
        <dbReference type="ARBA" id="ARBA00022692"/>
    </source>
</evidence>
<dbReference type="KEGG" id="kpul:GXN76_15050"/>
<protein>
    <submittedName>
        <fullName evidence="8">Aromatic acid exporter family protein</fullName>
    </submittedName>
</protein>
<evidence type="ECO:0000313" key="8">
    <source>
        <dbReference type="EMBL" id="QKG85632.1"/>
    </source>
</evidence>
<dbReference type="GO" id="GO:0005886">
    <property type="term" value="C:plasma membrane"/>
    <property type="evidence" value="ECO:0007669"/>
    <property type="project" value="UniProtKB-SubCell"/>
</dbReference>
<proteinExistence type="predicted"/>
<evidence type="ECO:0000313" key="9">
    <source>
        <dbReference type="Proteomes" id="UP000503088"/>
    </source>
</evidence>
<keyword evidence="2" id="KW-1003">Cell membrane</keyword>
<keyword evidence="5 6" id="KW-0472">Membrane</keyword>
<feature type="transmembrane region" description="Helical" evidence="6">
    <location>
        <begin position="76"/>
        <end position="95"/>
    </location>
</feature>
<dbReference type="EMBL" id="CP048104">
    <property type="protein sequence ID" value="QKG85632.1"/>
    <property type="molecule type" value="Genomic_DNA"/>
</dbReference>
<evidence type="ECO:0000256" key="4">
    <source>
        <dbReference type="ARBA" id="ARBA00022989"/>
    </source>
</evidence>
<reference evidence="8 9" key="1">
    <citation type="submission" date="2020-01" db="EMBL/GenBank/DDBJ databases">
        <authorList>
            <person name="Gulvik C.A."/>
            <person name="Batra D.G."/>
        </authorList>
    </citation>
    <scope>NUCLEOTIDE SEQUENCE [LARGE SCALE GENOMIC DNA]</scope>
    <source>
        <strain evidence="8 9">W9323</strain>
    </source>
</reference>
<feature type="transmembrane region" description="Helical" evidence="6">
    <location>
        <begin position="50"/>
        <end position="69"/>
    </location>
</feature>
<dbReference type="InterPro" id="IPR010343">
    <property type="entry name" value="ArAE_1"/>
</dbReference>
<dbReference type="InterPro" id="IPR052984">
    <property type="entry name" value="UPF0421"/>
</dbReference>
<gene>
    <name evidence="8" type="ORF">GXN76_15050</name>
</gene>
<comment type="subcellular location">
    <subcellularLocation>
        <location evidence="1">Cell membrane</location>
        <topology evidence="1">Multi-pass membrane protein</topology>
    </subcellularLocation>
</comment>
<evidence type="ECO:0000256" key="5">
    <source>
        <dbReference type="ARBA" id="ARBA00023136"/>
    </source>
</evidence>